<feature type="region of interest" description="Disordered" evidence="1">
    <location>
        <begin position="1"/>
        <end position="29"/>
    </location>
</feature>
<feature type="compositionally biased region" description="Basic and acidic residues" evidence="1">
    <location>
        <begin position="10"/>
        <end position="20"/>
    </location>
</feature>
<feature type="region of interest" description="Disordered" evidence="1">
    <location>
        <begin position="42"/>
        <end position="90"/>
    </location>
</feature>
<proteinExistence type="predicted"/>
<evidence type="ECO:0000256" key="1">
    <source>
        <dbReference type="SAM" id="MobiDB-lite"/>
    </source>
</evidence>
<dbReference type="EMBL" id="JAHQIW010005980">
    <property type="protein sequence ID" value="KAJ1367659.1"/>
    <property type="molecule type" value="Genomic_DNA"/>
</dbReference>
<evidence type="ECO:0000313" key="2">
    <source>
        <dbReference type="EMBL" id="KAJ1367659.1"/>
    </source>
</evidence>
<accession>A0AAD5R1C4</accession>
<dbReference type="Proteomes" id="UP001196413">
    <property type="component" value="Unassembled WGS sequence"/>
</dbReference>
<dbReference type="AlphaFoldDB" id="A0AAD5R1C4"/>
<sequence>MATSQGTRDNGGEMRPDVPPKTEQTCDGPVMAAGSQMLSLRQYEGEHESVSRDTQKDQSDTGVKAVALGGKPGPDLATTGPGGRRGDYGDSLISVRGLWTPLSEEKKTRAARVQTPRTECCST</sequence>
<keyword evidence="3" id="KW-1185">Reference proteome</keyword>
<name>A0AAD5R1C4_PARTN</name>
<protein>
    <submittedName>
        <fullName evidence="2">Uncharacterized protein</fullName>
    </submittedName>
</protein>
<feature type="region of interest" description="Disordered" evidence="1">
    <location>
        <begin position="104"/>
        <end position="123"/>
    </location>
</feature>
<organism evidence="2 3">
    <name type="scientific">Parelaphostrongylus tenuis</name>
    <name type="common">Meningeal worm</name>
    <dbReference type="NCBI Taxonomy" id="148309"/>
    <lineage>
        <taxon>Eukaryota</taxon>
        <taxon>Metazoa</taxon>
        <taxon>Ecdysozoa</taxon>
        <taxon>Nematoda</taxon>
        <taxon>Chromadorea</taxon>
        <taxon>Rhabditida</taxon>
        <taxon>Rhabditina</taxon>
        <taxon>Rhabditomorpha</taxon>
        <taxon>Strongyloidea</taxon>
        <taxon>Metastrongylidae</taxon>
        <taxon>Parelaphostrongylus</taxon>
    </lineage>
</organism>
<evidence type="ECO:0000313" key="3">
    <source>
        <dbReference type="Proteomes" id="UP001196413"/>
    </source>
</evidence>
<reference evidence="2" key="1">
    <citation type="submission" date="2021-06" db="EMBL/GenBank/DDBJ databases">
        <title>Parelaphostrongylus tenuis whole genome reference sequence.</title>
        <authorList>
            <person name="Garwood T.J."/>
            <person name="Larsen P.A."/>
            <person name="Fountain-Jones N.M."/>
            <person name="Garbe J.R."/>
            <person name="Macchietto M.G."/>
            <person name="Kania S.A."/>
            <person name="Gerhold R.W."/>
            <person name="Richards J.E."/>
            <person name="Wolf T.M."/>
        </authorList>
    </citation>
    <scope>NUCLEOTIDE SEQUENCE</scope>
    <source>
        <strain evidence="2">MNPRO001-30</strain>
        <tissue evidence="2">Meninges</tissue>
    </source>
</reference>
<gene>
    <name evidence="2" type="ORF">KIN20_028614</name>
</gene>
<feature type="compositionally biased region" description="Basic and acidic residues" evidence="1">
    <location>
        <begin position="43"/>
        <end position="59"/>
    </location>
</feature>
<comment type="caution">
    <text evidence="2">The sequence shown here is derived from an EMBL/GenBank/DDBJ whole genome shotgun (WGS) entry which is preliminary data.</text>
</comment>